<evidence type="ECO:0000256" key="1">
    <source>
        <dbReference type="SAM" id="MobiDB-lite"/>
    </source>
</evidence>
<feature type="domain" description="Acyl-CoA thioesterase-like C-terminal" evidence="3">
    <location>
        <begin position="153"/>
        <end position="266"/>
    </location>
</feature>
<dbReference type="RefSeq" id="WP_376828586.1">
    <property type="nucleotide sequence ID" value="NZ_JBHLWR010000004.1"/>
</dbReference>
<dbReference type="InterPro" id="IPR049449">
    <property type="entry name" value="TesB_ACOT8-like_N"/>
</dbReference>
<dbReference type="CDD" id="cd03443">
    <property type="entry name" value="PaaI_thioesterase"/>
    <property type="match status" value="1"/>
</dbReference>
<evidence type="ECO:0000313" key="4">
    <source>
        <dbReference type="EMBL" id="MFC3266324.1"/>
    </source>
</evidence>
<reference evidence="5" key="1">
    <citation type="journal article" date="2019" name="Int. J. Syst. Evol. Microbiol.">
        <title>The Global Catalogue of Microorganisms (GCM) 10K type strain sequencing project: providing services to taxonomists for standard genome sequencing and annotation.</title>
        <authorList>
            <consortium name="The Broad Institute Genomics Platform"/>
            <consortium name="The Broad Institute Genome Sequencing Center for Infectious Disease"/>
            <person name="Wu L."/>
            <person name="Ma J."/>
        </authorList>
    </citation>
    <scope>NUCLEOTIDE SEQUENCE [LARGE SCALE GENOMIC DNA]</scope>
    <source>
        <strain evidence="5">CCM 7941</strain>
    </source>
</reference>
<proteinExistence type="predicted"/>
<keyword evidence="5" id="KW-1185">Reference proteome</keyword>
<feature type="domain" description="Acyl-CoA thioesterase-like N-terminal HotDog" evidence="2">
    <location>
        <begin position="21"/>
        <end position="103"/>
    </location>
</feature>
<dbReference type="Pfam" id="PF13622">
    <property type="entry name" value="4HBT_3"/>
    <property type="match status" value="1"/>
</dbReference>
<accession>A0ABV7LFK4</accession>
<feature type="region of interest" description="Disordered" evidence="1">
    <location>
        <begin position="277"/>
        <end position="304"/>
    </location>
</feature>
<organism evidence="4 5">
    <name type="scientific">Camelimonas abortus</name>
    <dbReference type="NCBI Taxonomy" id="1017184"/>
    <lineage>
        <taxon>Bacteria</taxon>
        <taxon>Pseudomonadati</taxon>
        <taxon>Pseudomonadota</taxon>
        <taxon>Alphaproteobacteria</taxon>
        <taxon>Hyphomicrobiales</taxon>
        <taxon>Chelatococcaceae</taxon>
        <taxon>Camelimonas</taxon>
    </lineage>
</organism>
<sequence>MHKSYFITEGERYVPTSISRGYWVDDTVTGAATASLLAACLEQAWGGPDYVATRFSIDMLGLVPARPLKVELRLLKDGRRLKLGEASITGDDGQLLARATCQFALRTQNPENATWQAPGWSAPSPEQMGPHLSFGSWDLLPLPPQYNRIRKEGFHAPRVAPGNAPVLGPLCPVEARQAWFRPNNRAVADMPLTPFLRAAMVADFVSPVANSSEYGIDFINTDFTLYLCREPAGEWIGLEMVSHHARDGIAIGECWLHDVAGPLGSVNLSALAQLRKRTGPVPRDPEPDAAAVAARRSDAALETA</sequence>
<feature type="compositionally biased region" description="Basic and acidic residues" evidence="1">
    <location>
        <begin position="295"/>
        <end position="304"/>
    </location>
</feature>
<dbReference type="SUPFAM" id="SSF54637">
    <property type="entry name" value="Thioesterase/thiol ester dehydrase-isomerase"/>
    <property type="match status" value="2"/>
</dbReference>
<dbReference type="Gene3D" id="2.40.160.210">
    <property type="entry name" value="Acyl-CoA thioesterase, double hotdog domain"/>
    <property type="match status" value="1"/>
</dbReference>
<evidence type="ECO:0000313" key="5">
    <source>
        <dbReference type="Proteomes" id="UP001595536"/>
    </source>
</evidence>
<dbReference type="Pfam" id="PF20789">
    <property type="entry name" value="4HBT_3C"/>
    <property type="match status" value="1"/>
</dbReference>
<comment type="caution">
    <text evidence="4">The sequence shown here is derived from an EMBL/GenBank/DDBJ whole genome shotgun (WGS) entry which is preliminary data.</text>
</comment>
<dbReference type="EMBL" id="JBHRUV010000034">
    <property type="protein sequence ID" value="MFC3266324.1"/>
    <property type="molecule type" value="Genomic_DNA"/>
</dbReference>
<dbReference type="Proteomes" id="UP001595536">
    <property type="component" value="Unassembled WGS sequence"/>
</dbReference>
<evidence type="ECO:0000259" key="3">
    <source>
        <dbReference type="Pfam" id="PF20789"/>
    </source>
</evidence>
<name>A0ABV7LFK4_9HYPH</name>
<gene>
    <name evidence="4" type="ORF">ACFOEX_08160</name>
</gene>
<dbReference type="InterPro" id="IPR029069">
    <property type="entry name" value="HotDog_dom_sf"/>
</dbReference>
<dbReference type="InterPro" id="IPR049450">
    <property type="entry name" value="ACOT8-like_C"/>
</dbReference>
<dbReference type="InterPro" id="IPR042171">
    <property type="entry name" value="Acyl-CoA_hotdog"/>
</dbReference>
<protein>
    <submittedName>
        <fullName evidence="4">Thioesterase family protein</fullName>
    </submittedName>
</protein>
<evidence type="ECO:0000259" key="2">
    <source>
        <dbReference type="Pfam" id="PF13622"/>
    </source>
</evidence>